<dbReference type="RefSeq" id="WP_089828765.1">
    <property type="nucleotide sequence ID" value="NZ_FNBN01000001.1"/>
</dbReference>
<dbReference type="Gene3D" id="3.30.70.1060">
    <property type="entry name" value="Dimeric alpha+beta barrel"/>
    <property type="match status" value="1"/>
</dbReference>
<dbReference type="SUPFAM" id="SSF54909">
    <property type="entry name" value="Dimeric alpha+beta barrel"/>
    <property type="match status" value="1"/>
</dbReference>
<name>A0A1G7HXN5_CHIFI</name>
<evidence type="ECO:0000313" key="4">
    <source>
        <dbReference type="Proteomes" id="UP000199045"/>
    </source>
</evidence>
<dbReference type="InterPro" id="IPR005545">
    <property type="entry name" value="YCII"/>
</dbReference>
<reference evidence="3 4" key="1">
    <citation type="submission" date="2016-10" db="EMBL/GenBank/DDBJ databases">
        <authorList>
            <person name="de Groot N.N."/>
        </authorList>
    </citation>
    <scope>NUCLEOTIDE SEQUENCE [LARGE SCALE GENOMIC DNA]</scope>
    <source>
        <strain evidence="3 4">DSM 527</strain>
    </source>
</reference>
<dbReference type="Proteomes" id="UP000199045">
    <property type="component" value="Unassembled WGS sequence"/>
</dbReference>
<dbReference type="OrthoDB" id="7782105at2"/>
<gene>
    <name evidence="3" type="ORF">SAMN04488121_101629</name>
</gene>
<feature type="domain" description="YCII-related" evidence="2">
    <location>
        <begin position="39"/>
        <end position="112"/>
    </location>
</feature>
<organism evidence="3 4">
    <name type="scientific">Chitinophaga filiformis</name>
    <name type="common">Myxococcus filiformis</name>
    <name type="synonym">Flexibacter filiformis</name>
    <dbReference type="NCBI Taxonomy" id="104663"/>
    <lineage>
        <taxon>Bacteria</taxon>
        <taxon>Pseudomonadati</taxon>
        <taxon>Bacteroidota</taxon>
        <taxon>Chitinophagia</taxon>
        <taxon>Chitinophagales</taxon>
        <taxon>Chitinophagaceae</taxon>
        <taxon>Chitinophaga</taxon>
    </lineage>
</organism>
<dbReference type="STRING" id="104663.SAMN04488121_101629"/>
<dbReference type="InterPro" id="IPR011008">
    <property type="entry name" value="Dimeric_a/b-barrel"/>
</dbReference>
<dbReference type="AlphaFoldDB" id="A0A1G7HXN5"/>
<dbReference type="Pfam" id="PF03795">
    <property type="entry name" value="YCII"/>
    <property type="match status" value="1"/>
</dbReference>
<evidence type="ECO:0000256" key="1">
    <source>
        <dbReference type="ARBA" id="ARBA00007689"/>
    </source>
</evidence>
<protein>
    <submittedName>
        <fullName evidence="3">Uncharacterized conserved protein</fullName>
    </submittedName>
</protein>
<evidence type="ECO:0000313" key="3">
    <source>
        <dbReference type="EMBL" id="SDF04859.1"/>
    </source>
</evidence>
<dbReference type="EMBL" id="FNBN01000001">
    <property type="protein sequence ID" value="SDF04859.1"/>
    <property type="molecule type" value="Genomic_DNA"/>
</dbReference>
<proteinExistence type="inferred from homology"/>
<sequence length="126" mass="13819">MKEFLMIFRNEKREGGAAPSAEQMQLVMQEWQNWIGGIASQGKFVSTNRLYSEGSTLLPDGTVLDGPYAELKEVVGGYLIVKADSLQAAQEMAKGCPNLKYGGNVEIRAVMSIDQDVKSKAFLAEK</sequence>
<comment type="similarity">
    <text evidence="1">Belongs to the YciI family.</text>
</comment>
<evidence type="ECO:0000259" key="2">
    <source>
        <dbReference type="Pfam" id="PF03795"/>
    </source>
</evidence>
<dbReference type="PANTHER" id="PTHR35174">
    <property type="entry name" value="BLL7171 PROTEIN-RELATED"/>
    <property type="match status" value="1"/>
</dbReference>
<accession>A0A1G7HXN5</accession>